<feature type="region of interest" description="Disordered" evidence="1">
    <location>
        <begin position="395"/>
        <end position="544"/>
    </location>
</feature>
<comment type="caution">
    <text evidence="3">The sequence shown here is derived from an EMBL/GenBank/DDBJ whole genome shotgun (WGS) entry which is preliminary data.</text>
</comment>
<feature type="transmembrane region" description="Helical" evidence="2">
    <location>
        <begin position="85"/>
        <end position="104"/>
    </location>
</feature>
<sequence>MPVLQSTQRRPVTPARRPARSRQARVRVLAYAAFAPIVGGYAVVATVLAVVVATASNIQLTVSGVLLAAIPGWLAAHHVPLGLGTHSFAVLPLLPTALLMLLVARSASRAAGRLHLHEPSQARLVVFPIAGAHAIVGMTIALVLRGGPLTVSPPAAFFGCGAVSALAATIGVVRRCCLLDAALSRVDPVVVRGLRAGAIGVAAMSAAGALVLAFGLVTHWTTATAVFEQTGSELGSEFGMFLLTVAYLPNAIVGALAFAMGPGFTMGTFSVTPLHLTITKTPAVPLFAAVPEHQSRMLLGLMIAPLVVGVFLGWACRRIAPRPLGRLRGVAVAAAVVGATAFLLAALTGGRLGGGAFSPVTVPAGLVGAVALGWVLIPAGLVAMLAGPKPARNVRPVPVTGSPSQQPEPELVPEPETEPETDPEASTETGADTEPETDSEDAVADEELEADELDDVEDDYDDDLDDEAESYEYDPGEVDDEDLADDEDYEELDEDLEETEFEDDIVAELEAEADAELAAEDAAGNKSDEADGDEDHSTAQPDHK</sequence>
<keyword evidence="2" id="KW-0812">Transmembrane</keyword>
<feature type="transmembrane region" description="Helical" evidence="2">
    <location>
        <begin position="28"/>
        <end position="53"/>
    </location>
</feature>
<feature type="transmembrane region" description="Helical" evidence="2">
    <location>
        <begin position="238"/>
        <end position="259"/>
    </location>
</feature>
<dbReference type="Proteomes" id="UP001589810">
    <property type="component" value="Unassembled WGS sequence"/>
</dbReference>
<organism evidence="3 4">
    <name type="scientific">Kutzneria chonburiensis</name>
    <dbReference type="NCBI Taxonomy" id="1483604"/>
    <lineage>
        <taxon>Bacteria</taxon>
        <taxon>Bacillati</taxon>
        <taxon>Actinomycetota</taxon>
        <taxon>Actinomycetes</taxon>
        <taxon>Pseudonocardiales</taxon>
        <taxon>Pseudonocardiaceae</taxon>
        <taxon>Kutzneria</taxon>
    </lineage>
</organism>
<feature type="transmembrane region" description="Helical" evidence="2">
    <location>
        <begin position="327"/>
        <end position="346"/>
    </location>
</feature>
<accession>A0ABV6MVY4</accession>
<feature type="transmembrane region" description="Helical" evidence="2">
    <location>
        <begin position="297"/>
        <end position="315"/>
    </location>
</feature>
<evidence type="ECO:0000313" key="4">
    <source>
        <dbReference type="Proteomes" id="UP001589810"/>
    </source>
</evidence>
<feature type="transmembrane region" description="Helical" evidence="2">
    <location>
        <begin position="156"/>
        <end position="173"/>
    </location>
</feature>
<feature type="compositionally biased region" description="Basic and acidic residues" evidence="1">
    <location>
        <begin position="535"/>
        <end position="544"/>
    </location>
</feature>
<dbReference type="RefSeq" id="WP_273935933.1">
    <property type="nucleotide sequence ID" value="NZ_CP097263.1"/>
</dbReference>
<gene>
    <name evidence="3" type="ORF">ACFFH7_23260</name>
</gene>
<feature type="transmembrane region" description="Helical" evidence="2">
    <location>
        <begin position="124"/>
        <end position="144"/>
    </location>
</feature>
<feature type="transmembrane region" description="Helical" evidence="2">
    <location>
        <begin position="194"/>
        <end position="218"/>
    </location>
</feature>
<evidence type="ECO:0000256" key="1">
    <source>
        <dbReference type="SAM" id="MobiDB-lite"/>
    </source>
</evidence>
<evidence type="ECO:0000256" key="2">
    <source>
        <dbReference type="SAM" id="Phobius"/>
    </source>
</evidence>
<feature type="compositionally biased region" description="Acidic residues" evidence="1">
    <location>
        <begin position="411"/>
        <end position="519"/>
    </location>
</feature>
<reference evidence="3 4" key="1">
    <citation type="submission" date="2024-09" db="EMBL/GenBank/DDBJ databases">
        <authorList>
            <person name="Sun Q."/>
            <person name="Mori K."/>
        </authorList>
    </citation>
    <scope>NUCLEOTIDE SEQUENCE [LARGE SCALE GENOMIC DNA]</scope>
    <source>
        <strain evidence="3 4">TBRC 1432</strain>
    </source>
</reference>
<feature type="transmembrane region" description="Helical" evidence="2">
    <location>
        <begin position="60"/>
        <end position="79"/>
    </location>
</feature>
<evidence type="ECO:0000313" key="3">
    <source>
        <dbReference type="EMBL" id="MFC0544444.1"/>
    </source>
</evidence>
<protein>
    <submittedName>
        <fullName evidence="3">DUF6350 family protein</fullName>
    </submittedName>
</protein>
<dbReference type="InterPro" id="IPR045931">
    <property type="entry name" value="DUF6350"/>
</dbReference>
<feature type="transmembrane region" description="Helical" evidence="2">
    <location>
        <begin position="366"/>
        <end position="386"/>
    </location>
</feature>
<keyword evidence="2" id="KW-1133">Transmembrane helix</keyword>
<keyword evidence="4" id="KW-1185">Reference proteome</keyword>
<dbReference type="EMBL" id="JBHLUD010000007">
    <property type="protein sequence ID" value="MFC0544444.1"/>
    <property type="molecule type" value="Genomic_DNA"/>
</dbReference>
<dbReference type="Pfam" id="PF19877">
    <property type="entry name" value="DUF6350"/>
    <property type="match status" value="1"/>
</dbReference>
<name>A0ABV6MVY4_9PSEU</name>
<proteinExistence type="predicted"/>
<keyword evidence="2" id="KW-0472">Membrane</keyword>